<keyword evidence="8" id="KW-1185">Reference proteome</keyword>
<evidence type="ECO:0000313" key="6">
    <source>
        <dbReference type="EMBL" id="KAG3208551.1"/>
    </source>
</evidence>
<dbReference type="Proteomes" id="UP000251314">
    <property type="component" value="Unassembled WGS sequence"/>
</dbReference>
<evidence type="ECO:0000313" key="7">
    <source>
        <dbReference type="EMBL" id="RAW22773.1"/>
    </source>
</evidence>
<dbReference type="AlphaFoldDB" id="A0A329RDJ8"/>
<evidence type="ECO:0000313" key="2">
    <source>
        <dbReference type="EMBL" id="KAG2861625.1"/>
    </source>
</evidence>
<accession>A0A329RDJ8</accession>
<dbReference type="EMBL" id="RCMV01001449">
    <property type="protein sequence ID" value="KAG3208551.1"/>
    <property type="molecule type" value="Genomic_DNA"/>
</dbReference>
<dbReference type="Proteomes" id="UP000735874">
    <property type="component" value="Unassembled WGS sequence"/>
</dbReference>
<reference evidence="7 8" key="1">
    <citation type="submission" date="2018-01" db="EMBL/GenBank/DDBJ databases">
        <title>Draft genome of the strawberry crown rot pathogen Phytophthora cactorum.</title>
        <authorList>
            <person name="Armitage A.D."/>
            <person name="Lysoe E."/>
            <person name="Nellist C.F."/>
            <person name="Harrison R.J."/>
            <person name="Brurberg M.B."/>
        </authorList>
    </citation>
    <scope>NUCLEOTIDE SEQUENCE [LARGE SCALE GENOMIC DNA]</scope>
    <source>
        <strain evidence="7 8">10300</strain>
    </source>
</reference>
<gene>
    <name evidence="7" type="ORF">PC110_g20786</name>
    <name evidence="2" type="ORF">PC113_g7030</name>
    <name evidence="3" type="ORF">PC115_g14279</name>
    <name evidence="4" type="ORF">PC117_g14656</name>
    <name evidence="5" type="ORF">PC118_g19577</name>
    <name evidence="6" type="ORF">PC129_g20427</name>
</gene>
<protein>
    <submittedName>
        <fullName evidence="7">Uncharacterized protein</fullName>
    </submittedName>
</protein>
<dbReference type="OrthoDB" id="128037at2759"/>
<dbReference type="Proteomes" id="UP000774804">
    <property type="component" value="Unassembled WGS sequence"/>
</dbReference>
<organism evidence="7 8">
    <name type="scientific">Phytophthora cactorum</name>
    <dbReference type="NCBI Taxonomy" id="29920"/>
    <lineage>
        <taxon>Eukaryota</taxon>
        <taxon>Sar</taxon>
        <taxon>Stramenopiles</taxon>
        <taxon>Oomycota</taxon>
        <taxon>Peronosporomycetes</taxon>
        <taxon>Peronosporales</taxon>
        <taxon>Peronosporaceae</taxon>
        <taxon>Phytophthora</taxon>
    </lineage>
</organism>
<evidence type="ECO:0000313" key="5">
    <source>
        <dbReference type="EMBL" id="KAG2965740.1"/>
    </source>
</evidence>
<evidence type="ECO:0000313" key="4">
    <source>
        <dbReference type="EMBL" id="KAG2927167.1"/>
    </source>
</evidence>
<evidence type="ECO:0000313" key="3">
    <source>
        <dbReference type="EMBL" id="KAG2906424.1"/>
    </source>
</evidence>
<dbReference type="EMBL" id="RCMK01000465">
    <property type="protein sequence ID" value="KAG2927167.1"/>
    <property type="molecule type" value="Genomic_DNA"/>
</dbReference>
<dbReference type="Proteomes" id="UP000760860">
    <property type="component" value="Unassembled WGS sequence"/>
</dbReference>
<evidence type="ECO:0000313" key="8">
    <source>
        <dbReference type="Proteomes" id="UP000251314"/>
    </source>
</evidence>
<evidence type="ECO:0000256" key="1">
    <source>
        <dbReference type="SAM" id="MobiDB-lite"/>
    </source>
</evidence>
<dbReference type="VEuPathDB" id="FungiDB:PC110_g20786"/>
<name>A0A329RDJ8_9STRA</name>
<dbReference type="EMBL" id="RCML01001080">
    <property type="protein sequence ID" value="KAG2965740.1"/>
    <property type="molecule type" value="Genomic_DNA"/>
</dbReference>
<reference evidence="2" key="2">
    <citation type="submission" date="2018-10" db="EMBL/GenBank/DDBJ databases">
        <title>Effector identification in a new, highly contiguous assembly of the strawberry crown rot pathogen Phytophthora cactorum.</title>
        <authorList>
            <person name="Armitage A.D."/>
            <person name="Nellist C.F."/>
            <person name="Bates H."/>
            <person name="Vickerstaff R.J."/>
            <person name="Harrison R.J."/>
        </authorList>
    </citation>
    <scope>NUCLEOTIDE SEQUENCE</scope>
    <source>
        <strain evidence="2">15-7</strain>
        <strain evidence="3">4032</strain>
        <strain evidence="4">4040</strain>
        <strain evidence="5">P415</strain>
        <strain evidence="6">P421</strain>
    </source>
</reference>
<proteinExistence type="predicted"/>
<dbReference type="EMBL" id="RCMI01000539">
    <property type="protein sequence ID" value="KAG2906424.1"/>
    <property type="molecule type" value="Genomic_DNA"/>
</dbReference>
<comment type="caution">
    <text evidence="7">The sequence shown here is derived from an EMBL/GenBank/DDBJ whole genome shotgun (WGS) entry which is preliminary data.</text>
</comment>
<dbReference type="Proteomes" id="UP000736787">
    <property type="component" value="Unassembled WGS sequence"/>
</dbReference>
<dbReference type="EMBL" id="RCMG01000149">
    <property type="protein sequence ID" value="KAG2861625.1"/>
    <property type="molecule type" value="Genomic_DNA"/>
</dbReference>
<feature type="region of interest" description="Disordered" evidence="1">
    <location>
        <begin position="13"/>
        <end position="56"/>
    </location>
</feature>
<dbReference type="Proteomes" id="UP000697107">
    <property type="component" value="Unassembled WGS sequence"/>
</dbReference>
<dbReference type="EMBL" id="MJFZ01001215">
    <property type="protein sequence ID" value="RAW22773.1"/>
    <property type="molecule type" value="Genomic_DNA"/>
</dbReference>
<sequence length="138" mass="15362">MYLSREAILSDEYEDEPDLGLSPGDHNPRFASLSSESSHTRHAVAAAERYPPYGQPQVVRDSHALRDRVAALEQFQSAKFAQLQHKLRYQKAQIAAATLTATNIQVEIGTEMLRIHHRVTALEKPASAASSFSASRKY</sequence>